<keyword evidence="1 6" id="KW-0597">Phosphoprotein</keyword>
<organism evidence="10 11">
    <name type="scientific">Finegoldia magna</name>
    <name type="common">Peptostreptococcus magnus</name>
    <dbReference type="NCBI Taxonomy" id="1260"/>
    <lineage>
        <taxon>Bacteria</taxon>
        <taxon>Bacillati</taxon>
        <taxon>Bacillota</taxon>
        <taxon>Tissierellia</taxon>
        <taxon>Tissierellales</taxon>
        <taxon>Peptoniphilaceae</taxon>
        <taxon>Finegoldia</taxon>
    </lineage>
</organism>
<evidence type="ECO:0000259" key="9">
    <source>
        <dbReference type="PROSITE" id="PS51755"/>
    </source>
</evidence>
<dbReference type="Gene3D" id="1.10.10.10">
    <property type="entry name" value="Winged helix-like DNA-binding domain superfamily/Winged helix DNA-binding domain"/>
    <property type="match status" value="1"/>
</dbReference>
<feature type="DNA-binding region" description="OmpR/PhoB-type" evidence="7">
    <location>
        <begin position="128"/>
        <end position="227"/>
    </location>
</feature>
<dbReference type="EMBL" id="NDYE01000004">
    <property type="protein sequence ID" value="OXZ34327.1"/>
    <property type="molecule type" value="Genomic_DNA"/>
</dbReference>
<dbReference type="GO" id="GO:0000156">
    <property type="term" value="F:phosphorelay response regulator activity"/>
    <property type="evidence" value="ECO:0007669"/>
    <property type="project" value="TreeGrafter"/>
</dbReference>
<evidence type="ECO:0000313" key="11">
    <source>
        <dbReference type="Proteomes" id="UP000215546"/>
    </source>
</evidence>
<dbReference type="SMART" id="SM00448">
    <property type="entry name" value="REC"/>
    <property type="match status" value="1"/>
</dbReference>
<dbReference type="PANTHER" id="PTHR48111:SF40">
    <property type="entry name" value="PHOSPHATE REGULON TRANSCRIPTIONAL REGULATORY PROTEIN PHOB"/>
    <property type="match status" value="1"/>
</dbReference>
<dbReference type="GO" id="GO:0006355">
    <property type="term" value="P:regulation of DNA-templated transcription"/>
    <property type="evidence" value="ECO:0007669"/>
    <property type="project" value="InterPro"/>
</dbReference>
<keyword evidence="2" id="KW-0902">Two-component regulatory system</keyword>
<protein>
    <recommendedName>
        <fullName evidence="12">DNA-binding response regulator</fullName>
    </recommendedName>
</protein>
<accession>A0A233VPQ3</accession>
<reference evidence="11" key="1">
    <citation type="submission" date="2017-04" db="EMBL/GenBank/DDBJ databases">
        <title>Finegoldia magna isolated from orthopedic joint implant-associated infections.</title>
        <authorList>
            <person name="Bjorklund S."/>
            <person name="Bruggemann H."/>
            <person name="Jensen A."/>
            <person name="Hellmark B."/>
            <person name="Soderquist B."/>
        </authorList>
    </citation>
    <scope>NUCLEOTIDE SEQUENCE [LARGE SCALE GENOMIC DNA]</scope>
    <source>
        <strain evidence="11">12T273</strain>
    </source>
</reference>
<evidence type="ECO:0000256" key="4">
    <source>
        <dbReference type="ARBA" id="ARBA00023125"/>
    </source>
</evidence>
<dbReference type="GO" id="GO:0005829">
    <property type="term" value="C:cytosol"/>
    <property type="evidence" value="ECO:0007669"/>
    <property type="project" value="TreeGrafter"/>
</dbReference>
<evidence type="ECO:0000256" key="5">
    <source>
        <dbReference type="ARBA" id="ARBA00023163"/>
    </source>
</evidence>
<evidence type="ECO:0000256" key="7">
    <source>
        <dbReference type="PROSITE-ProRule" id="PRU01091"/>
    </source>
</evidence>
<dbReference type="InterPro" id="IPR011006">
    <property type="entry name" value="CheY-like_superfamily"/>
</dbReference>
<evidence type="ECO:0000256" key="2">
    <source>
        <dbReference type="ARBA" id="ARBA00023012"/>
    </source>
</evidence>
<dbReference type="CDD" id="cd00383">
    <property type="entry name" value="trans_reg_C"/>
    <property type="match status" value="1"/>
</dbReference>
<feature type="modified residue" description="4-aspartylphosphate" evidence="6">
    <location>
        <position position="54"/>
    </location>
</feature>
<dbReference type="PROSITE" id="PS50110">
    <property type="entry name" value="RESPONSE_REGULATORY"/>
    <property type="match status" value="1"/>
</dbReference>
<evidence type="ECO:0000313" key="10">
    <source>
        <dbReference type="EMBL" id="OXZ34327.1"/>
    </source>
</evidence>
<dbReference type="PANTHER" id="PTHR48111">
    <property type="entry name" value="REGULATOR OF RPOS"/>
    <property type="match status" value="1"/>
</dbReference>
<dbReference type="PROSITE" id="PS51755">
    <property type="entry name" value="OMPR_PHOB"/>
    <property type="match status" value="1"/>
</dbReference>
<dbReference type="Gene3D" id="3.40.50.2300">
    <property type="match status" value="1"/>
</dbReference>
<dbReference type="GO" id="GO:0032993">
    <property type="term" value="C:protein-DNA complex"/>
    <property type="evidence" value="ECO:0007669"/>
    <property type="project" value="TreeGrafter"/>
</dbReference>
<keyword evidence="4 7" id="KW-0238">DNA-binding</keyword>
<comment type="caution">
    <text evidence="10">The sequence shown here is derived from an EMBL/GenBank/DDBJ whole genome shotgun (WGS) entry which is preliminary data.</text>
</comment>
<proteinExistence type="predicted"/>
<evidence type="ECO:0000256" key="6">
    <source>
        <dbReference type="PROSITE-ProRule" id="PRU00169"/>
    </source>
</evidence>
<feature type="domain" description="Response regulatory" evidence="8">
    <location>
        <begin position="6"/>
        <end position="118"/>
    </location>
</feature>
<evidence type="ECO:0000259" key="8">
    <source>
        <dbReference type="PROSITE" id="PS50110"/>
    </source>
</evidence>
<dbReference type="SUPFAM" id="SSF46894">
    <property type="entry name" value="C-terminal effector domain of the bipartite response regulators"/>
    <property type="match status" value="1"/>
</dbReference>
<dbReference type="GO" id="GO:0000976">
    <property type="term" value="F:transcription cis-regulatory region binding"/>
    <property type="evidence" value="ECO:0007669"/>
    <property type="project" value="TreeGrafter"/>
</dbReference>
<evidence type="ECO:0000256" key="3">
    <source>
        <dbReference type="ARBA" id="ARBA00023015"/>
    </source>
</evidence>
<evidence type="ECO:0000256" key="1">
    <source>
        <dbReference type="ARBA" id="ARBA00022553"/>
    </source>
</evidence>
<dbReference type="Pfam" id="PF00486">
    <property type="entry name" value="Trans_reg_C"/>
    <property type="match status" value="1"/>
</dbReference>
<dbReference type="InterPro" id="IPR001867">
    <property type="entry name" value="OmpR/PhoB-type_DNA-bd"/>
</dbReference>
<dbReference type="Proteomes" id="UP000215546">
    <property type="component" value="Unassembled WGS sequence"/>
</dbReference>
<dbReference type="SMART" id="SM00862">
    <property type="entry name" value="Trans_reg_C"/>
    <property type="match status" value="1"/>
</dbReference>
<dbReference type="CDD" id="cd17574">
    <property type="entry name" value="REC_OmpR"/>
    <property type="match status" value="1"/>
</dbReference>
<sequence>MKNNIRLLVIEDNEEIIDLIKLYKPRSMDIFDAKDGKEGLKLFYEEKFDLIILDLMLPILDGYEVLKKIRETSDIPIIILSSKNLDFEIILGLDKGADDYVVKPFNPMELFARVNALLRRVDSKKNNNITIKSGDLELNMETCEVFRSGKIIDLTGQEYKLLEFLMKNKNKVFTTDILLERIWNDNEYYDNNIVSVYISRLRDKIGDRDCEKKHIITIRGLGYKFND</sequence>
<dbReference type="InterPro" id="IPR001789">
    <property type="entry name" value="Sig_transdc_resp-reg_receiver"/>
</dbReference>
<dbReference type="Gene3D" id="6.10.250.690">
    <property type="match status" value="1"/>
</dbReference>
<keyword evidence="5" id="KW-0804">Transcription</keyword>
<dbReference type="RefSeq" id="WP_094208077.1">
    <property type="nucleotide sequence ID" value="NZ_NDYE01000004.1"/>
</dbReference>
<dbReference type="InterPro" id="IPR039420">
    <property type="entry name" value="WalR-like"/>
</dbReference>
<dbReference type="InterPro" id="IPR016032">
    <property type="entry name" value="Sig_transdc_resp-reg_C-effctor"/>
</dbReference>
<dbReference type="AlphaFoldDB" id="A0A233VPQ3"/>
<name>A0A233VPQ3_FINMA</name>
<dbReference type="SUPFAM" id="SSF52172">
    <property type="entry name" value="CheY-like"/>
    <property type="match status" value="1"/>
</dbReference>
<gene>
    <name evidence="10" type="ORF">B9N55_01985</name>
</gene>
<keyword evidence="3" id="KW-0805">Transcription regulation</keyword>
<evidence type="ECO:0008006" key="12">
    <source>
        <dbReference type="Google" id="ProtNLM"/>
    </source>
</evidence>
<dbReference type="InterPro" id="IPR036388">
    <property type="entry name" value="WH-like_DNA-bd_sf"/>
</dbReference>
<feature type="domain" description="OmpR/PhoB-type" evidence="9">
    <location>
        <begin position="128"/>
        <end position="227"/>
    </location>
</feature>
<dbReference type="Pfam" id="PF00072">
    <property type="entry name" value="Response_reg"/>
    <property type="match status" value="1"/>
</dbReference>